<dbReference type="SUPFAM" id="SSF56059">
    <property type="entry name" value="Glutathione synthetase ATP-binding domain-like"/>
    <property type="match status" value="1"/>
</dbReference>
<dbReference type="InterPro" id="IPR011053">
    <property type="entry name" value="Single_hybrid_motif"/>
</dbReference>
<evidence type="ECO:0000256" key="2">
    <source>
        <dbReference type="ARBA" id="ARBA00022598"/>
    </source>
</evidence>
<dbReference type="RefSeq" id="WP_109062577.1">
    <property type="nucleotide sequence ID" value="NZ_QETA01000006.1"/>
</dbReference>
<keyword evidence="11" id="KW-1185">Reference proteome</keyword>
<feature type="domain" description="Lipoyl-binding" evidence="7">
    <location>
        <begin position="591"/>
        <end position="668"/>
    </location>
</feature>
<feature type="domain" description="Biotin carboxylation" evidence="9">
    <location>
        <begin position="1"/>
        <end position="447"/>
    </location>
</feature>
<dbReference type="InterPro" id="IPR011764">
    <property type="entry name" value="Biotin_carboxylation_dom"/>
</dbReference>
<dbReference type="NCBIfam" id="NF006367">
    <property type="entry name" value="PRK08591.1"/>
    <property type="match status" value="1"/>
</dbReference>
<dbReference type="CDD" id="cd06850">
    <property type="entry name" value="biotinyl_domain"/>
    <property type="match status" value="1"/>
</dbReference>
<proteinExistence type="predicted"/>
<dbReference type="SUPFAM" id="SSF51246">
    <property type="entry name" value="Rudiment single hybrid motif"/>
    <property type="match status" value="1"/>
</dbReference>
<dbReference type="SUPFAM" id="SSF51230">
    <property type="entry name" value="Single hybrid motif"/>
    <property type="match status" value="1"/>
</dbReference>
<dbReference type="Pfam" id="PF00289">
    <property type="entry name" value="Biotin_carb_N"/>
    <property type="match status" value="1"/>
</dbReference>
<evidence type="ECO:0000259" key="8">
    <source>
        <dbReference type="PROSITE" id="PS50975"/>
    </source>
</evidence>
<dbReference type="PROSITE" id="PS50968">
    <property type="entry name" value="BIOTINYL_LIPOYL"/>
    <property type="match status" value="1"/>
</dbReference>
<evidence type="ECO:0000259" key="7">
    <source>
        <dbReference type="PROSITE" id="PS50968"/>
    </source>
</evidence>
<evidence type="ECO:0000256" key="4">
    <source>
        <dbReference type="ARBA" id="ARBA00022840"/>
    </source>
</evidence>
<reference evidence="11" key="1">
    <citation type="submission" date="2018-05" db="EMBL/GenBank/DDBJ databases">
        <authorList>
            <person name="Li Y."/>
        </authorList>
    </citation>
    <scope>NUCLEOTIDE SEQUENCE [LARGE SCALE GENOMIC DNA]</scope>
    <source>
        <strain evidence="11">3d-2-2</strain>
    </source>
</reference>
<keyword evidence="4 6" id="KW-0067">ATP-binding</keyword>
<dbReference type="GO" id="GO:0004658">
    <property type="term" value="F:propionyl-CoA carboxylase activity"/>
    <property type="evidence" value="ECO:0007669"/>
    <property type="project" value="TreeGrafter"/>
</dbReference>
<dbReference type="PROSITE" id="PS00866">
    <property type="entry name" value="CPSASE_1"/>
    <property type="match status" value="1"/>
</dbReference>
<evidence type="ECO:0000313" key="10">
    <source>
        <dbReference type="EMBL" id="PWF21760.1"/>
    </source>
</evidence>
<dbReference type="GO" id="GO:0005524">
    <property type="term" value="F:ATP binding"/>
    <property type="evidence" value="ECO:0007669"/>
    <property type="project" value="UniProtKB-UniRule"/>
</dbReference>
<evidence type="ECO:0000256" key="5">
    <source>
        <dbReference type="ARBA" id="ARBA00023267"/>
    </source>
</evidence>
<dbReference type="InterPro" id="IPR001882">
    <property type="entry name" value="Biotin_BS"/>
</dbReference>
<dbReference type="Gene3D" id="3.30.470.20">
    <property type="entry name" value="ATP-grasp fold, B domain"/>
    <property type="match status" value="1"/>
</dbReference>
<dbReference type="Pfam" id="PF02786">
    <property type="entry name" value="CPSase_L_D2"/>
    <property type="match status" value="1"/>
</dbReference>
<dbReference type="Pfam" id="PF00364">
    <property type="entry name" value="Biotin_lipoyl"/>
    <property type="match status" value="1"/>
</dbReference>
<sequence>MFKKILIANRGEIACRVIRTARRMGIATVAVYSDADRRALHVHMADEAVRIGPPPSRESYLNIDALIDACRQTGADAVHPGYGFLSERADFARRLEEAGIAFIGPRPEAIASMGDKIASKQLAQRAGVSTIPGHDGLVESPEQAVDIARGIGYPVMIKASAGGGGKGLRVAHDDQQAHAGFLACQSEAMRSFGDDRIFIEKFIEQPRHIEIQVLADEHGQALYLWERECSLQRRHQKLIEEAPSSFLSPDTRRAMGEQAAALARAVGYRTAGTVEFVVGSDQSFYFLEMNTRLQVEHPVTEAITGLDLVEWMIRTAAGEALPFGQADIRMDGWAIECRINAEDPFRNNLPSNGRITHYVPPEQVNGVRVDTGIEPGAEISVHYDPMIAKLIVHAPDRNSAIARMLQALDEFVIRGVQANIPLQSTLLQHRDFVSGQFDTGFMARHYPDALPAGGAIAADESLLACLAAWSQFQRDYALAADPGTFGQTAEHYCICAAEQPEQIHRIALQHSAAADGWQVSIDSGPAQALSVIVEAQGRRLKGHLGEHTFVVQVEDEAGDALGPVCALWQHGSVRRFLALRPAEHALLLAQPADAALQHGLAVTAPMAGTLLKVSVSSGQILQGGDTVAVIEAMKMEHSLTVDDDCIVDSLLAEAGQAMAAGQTLMTLKPL</sequence>
<keyword evidence="3 6" id="KW-0547">Nucleotide-binding</keyword>
<dbReference type="SMART" id="SM00878">
    <property type="entry name" value="Biotin_carb_C"/>
    <property type="match status" value="1"/>
</dbReference>
<dbReference type="FunFam" id="3.30.470.20:FF:000028">
    <property type="entry name" value="Methylcrotonoyl-CoA carboxylase subunit alpha, mitochondrial"/>
    <property type="match status" value="1"/>
</dbReference>
<dbReference type="FunFam" id="3.40.50.20:FF:000010">
    <property type="entry name" value="Propionyl-CoA carboxylase subunit alpha"/>
    <property type="match status" value="1"/>
</dbReference>
<name>A0A2V1JWM5_9BURK</name>
<dbReference type="Proteomes" id="UP000245212">
    <property type="component" value="Unassembled WGS sequence"/>
</dbReference>
<dbReference type="GO" id="GO:0046872">
    <property type="term" value="F:metal ion binding"/>
    <property type="evidence" value="ECO:0007669"/>
    <property type="project" value="InterPro"/>
</dbReference>
<keyword evidence="5" id="KW-0092">Biotin</keyword>
<dbReference type="PROSITE" id="PS50975">
    <property type="entry name" value="ATP_GRASP"/>
    <property type="match status" value="1"/>
</dbReference>
<dbReference type="PROSITE" id="PS00867">
    <property type="entry name" value="CPSASE_2"/>
    <property type="match status" value="1"/>
</dbReference>
<protein>
    <submittedName>
        <fullName evidence="10">Acetyl/propionyl-CoA carboxylase subunit alpha</fullName>
    </submittedName>
</protein>
<dbReference type="InterPro" id="IPR016185">
    <property type="entry name" value="PreATP-grasp_dom_sf"/>
</dbReference>
<evidence type="ECO:0000256" key="3">
    <source>
        <dbReference type="ARBA" id="ARBA00022741"/>
    </source>
</evidence>
<gene>
    <name evidence="10" type="ORF">DD235_13220</name>
</gene>
<dbReference type="PROSITE" id="PS50979">
    <property type="entry name" value="BC"/>
    <property type="match status" value="1"/>
</dbReference>
<dbReference type="InterPro" id="IPR005479">
    <property type="entry name" value="CPAse_ATP-bd"/>
</dbReference>
<accession>A0A2V1JWM5</accession>
<dbReference type="Pfam" id="PF02785">
    <property type="entry name" value="Biotin_carb_C"/>
    <property type="match status" value="1"/>
</dbReference>
<evidence type="ECO:0000313" key="11">
    <source>
        <dbReference type="Proteomes" id="UP000245212"/>
    </source>
</evidence>
<dbReference type="InterPro" id="IPR011054">
    <property type="entry name" value="Rudment_hybrid_motif"/>
</dbReference>
<dbReference type="InterPro" id="IPR005482">
    <property type="entry name" value="Biotin_COase_C"/>
</dbReference>
<dbReference type="PANTHER" id="PTHR18866:SF33">
    <property type="entry name" value="METHYLCROTONOYL-COA CARBOXYLASE SUBUNIT ALPHA, MITOCHONDRIAL-RELATED"/>
    <property type="match status" value="1"/>
</dbReference>
<feature type="domain" description="ATP-grasp" evidence="8">
    <location>
        <begin position="120"/>
        <end position="317"/>
    </location>
</feature>
<dbReference type="PANTHER" id="PTHR18866">
    <property type="entry name" value="CARBOXYLASE:PYRUVATE/ACETYL-COA/PROPIONYL-COA CARBOXYLASE"/>
    <property type="match status" value="1"/>
</dbReference>
<evidence type="ECO:0000256" key="1">
    <source>
        <dbReference type="ARBA" id="ARBA00001953"/>
    </source>
</evidence>
<dbReference type="InterPro" id="IPR011761">
    <property type="entry name" value="ATP-grasp"/>
</dbReference>
<dbReference type="Gene3D" id="2.40.50.100">
    <property type="match status" value="1"/>
</dbReference>
<dbReference type="EMBL" id="QETA01000006">
    <property type="protein sequence ID" value="PWF21760.1"/>
    <property type="molecule type" value="Genomic_DNA"/>
</dbReference>
<evidence type="ECO:0000256" key="6">
    <source>
        <dbReference type="PROSITE-ProRule" id="PRU00409"/>
    </source>
</evidence>
<comment type="cofactor">
    <cofactor evidence="1">
        <name>biotin</name>
        <dbReference type="ChEBI" id="CHEBI:57586"/>
    </cofactor>
</comment>
<dbReference type="SUPFAM" id="SSF52440">
    <property type="entry name" value="PreATP-grasp domain"/>
    <property type="match status" value="1"/>
</dbReference>
<dbReference type="FunFam" id="3.30.1490.20:FF:000003">
    <property type="entry name" value="acetyl-CoA carboxylase isoform X1"/>
    <property type="match status" value="1"/>
</dbReference>
<dbReference type="InterPro" id="IPR000089">
    <property type="entry name" value="Biotin_lipoyl"/>
</dbReference>
<comment type="caution">
    <text evidence="10">The sequence shown here is derived from an EMBL/GenBank/DDBJ whole genome shotgun (WGS) entry which is preliminary data.</text>
</comment>
<dbReference type="PROSITE" id="PS00188">
    <property type="entry name" value="BIOTIN"/>
    <property type="match status" value="1"/>
</dbReference>
<dbReference type="InterPro" id="IPR005481">
    <property type="entry name" value="BC-like_N"/>
</dbReference>
<keyword evidence="2" id="KW-0436">Ligase</keyword>
<dbReference type="AlphaFoldDB" id="A0A2V1JWM5"/>
<evidence type="ECO:0000259" key="9">
    <source>
        <dbReference type="PROSITE" id="PS50979"/>
    </source>
</evidence>
<dbReference type="InterPro" id="IPR050856">
    <property type="entry name" value="Biotin_carboxylase_complex"/>
</dbReference>
<organism evidence="10 11">
    <name type="scientific">Corticimicrobacter populi</name>
    <dbReference type="NCBI Taxonomy" id="2175229"/>
    <lineage>
        <taxon>Bacteria</taxon>
        <taxon>Pseudomonadati</taxon>
        <taxon>Pseudomonadota</taxon>
        <taxon>Betaproteobacteria</taxon>
        <taxon>Burkholderiales</taxon>
        <taxon>Alcaligenaceae</taxon>
        <taxon>Corticimicrobacter</taxon>
    </lineage>
</organism>